<keyword evidence="2" id="KW-1185">Reference proteome</keyword>
<dbReference type="EMBL" id="JAANBB010000001">
    <property type="protein sequence ID" value="KAF7558222.1"/>
    <property type="molecule type" value="Genomic_DNA"/>
</dbReference>
<accession>A0A9P5HP30</accession>
<evidence type="ECO:0000313" key="2">
    <source>
        <dbReference type="Proteomes" id="UP000722485"/>
    </source>
</evidence>
<proteinExistence type="predicted"/>
<reference evidence="1" key="1">
    <citation type="submission" date="2020-03" db="EMBL/GenBank/DDBJ databases">
        <title>Draft Genome Sequence of Cylindrodendrum hubeiense.</title>
        <authorList>
            <person name="Buettner E."/>
            <person name="Kellner H."/>
        </authorList>
    </citation>
    <scope>NUCLEOTIDE SEQUENCE</scope>
    <source>
        <strain evidence="1">IHI 201604</strain>
    </source>
</reference>
<gene>
    <name evidence="1" type="ORF">G7Z17_g168</name>
</gene>
<dbReference type="Proteomes" id="UP000722485">
    <property type="component" value="Unassembled WGS sequence"/>
</dbReference>
<dbReference type="SUPFAM" id="SSF51569">
    <property type="entry name" value="Aldolase"/>
    <property type="match status" value="1"/>
</dbReference>
<dbReference type="GO" id="GO:0003855">
    <property type="term" value="F:3-dehydroquinate dehydratase activity"/>
    <property type="evidence" value="ECO:0007669"/>
    <property type="project" value="InterPro"/>
</dbReference>
<dbReference type="InterPro" id="IPR001381">
    <property type="entry name" value="DHquinase_I"/>
</dbReference>
<dbReference type="AlphaFoldDB" id="A0A9P5HP30"/>
<name>A0A9P5HP30_9HYPO</name>
<dbReference type="Pfam" id="PF01487">
    <property type="entry name" value="DHquinase_I"/>
    <property type="match status" value="1"/>
</dbReference>
<organism evidence="1 2">
    <name type="scientific">Cylindrodendrum hubeiense</name>
    <dbReference type="NCBI Taxonomy" id="595255"/>
    <lineage>
        <taxon>Eukaryota</taxon>
        <taxon>Fungi</taxon>
        <taxon>Dikarya</taxon>
        <taxon>Ascomycota</taxon>
        <taxon>Pezizomycotina</taxon>
        <taxon>Sordariomycetes</taxon>
        <taxon>Hypocreomycetidae</taxon>
        <taxon>Hypocreales</taxon>
        <taxon>Nectriaceae</taxon>
        <taxon>Cylindrodendrum</taxon>
    </lineage>
</organism>
<dbReference type="OrthoDB" id="204377at2759"/>
<dbReference type="Gene3D" id="3.20.20.70">
    <property type="entry name" value="Aldolase class I"/>
    <property type="match status" value="1"/>
</dbReference>
<dbReference type="InterPro" id="IPR013785">
    <property type="entry name" value="Aldolase_TIM"/>
</dbReference>
<evidence type="ECO:0000313" key="1">
    <source>
        <dbReference type="EMBL" id="KAF7558222.1"/>
    </source>
</evidence>
<sequence length="205" mass="22896">MACLILIYDIENSFLIDLAASITGYALQPGSYQLSSGVRPNSIVAYDRKFVPSSDVRLSKSHSDTPILNINLKCLDNKQAKDHDGVVDDFDHEYLFVNGKFHRKDFCRFLSFVTGQSNPFAQIRKKKRSVYIGLTYPNVRVALSNMAIVSVGADALELRVDLLHEEGQEGTVPSLDYVAEQLMTLRLQSELPIIFTIRLIPSGGK</sequence>
<protein>
    <submittedName>
        <fullName evidence="1">Uncharacterized protein</fullName>
    </submittedName>
</protein>
<comment type="caution">
    <text evidence="1">The sequence shown here is derived from an EMBL/GenBank/DDBJ whole genome shotgun (WGS) entry which is preliminary data.</text>
</comment>